<dbReference type="CDD" id="cd00038">
    <property type="entry name" value="CAP_ED"/>
    <property type="match status" value="1"/>
</dbReference>
<dbReference type="InterPro" id="IPR000595">
    <property type="entry name" value="cNMP-bd_dom"/>
</dbReference>
<evidence type="ECO:0000313" key="6">
    <source>
        <dbReference type="EMBL" id="ROR34463.1"/>
    </source>
</evidence>
<dbReference type="CDD" id="cd00092">
    <property type="entry name" value="HTH_CRP"/>
    <property type="match status" value="1"/>
</dbReference>
<dbReference type="InterPro" id="IPR018335">
    <property type="entry name" value="Tscrpt_reg_HTH_Crp-type_CS"/>
</dbReference>
<dbReference type="Pfam" id="PF13545">
    <property type="entry name" value="HTH_Crp_2"/>
    <property type="match status" value="1"/>
</dbReference>
<dbReference type="SMART" id="SM00419">
    <property type="entry name" value="HTH_CRP"/>
    <property type="match status" value="1"/>
</dbReference>
<keyword evidence="2" id="KW-0238">DNA-binding</keyword>
<dbReference type="Pfam" id="PF00027">
    <property type="entry name" value="cNMP_binding"/>
    <property type="match status" value="1"/>
</dbReference>
<dbReference type="PANTHER" id="PTHR24567">
    <property type="entry name" value="CRP FAMILY TRANSCRIPTIONAL REGULATORY PROTEIN"/>
    <property type="match status" value="1"/>
</dbReference>
<dbReference type="PRINTS" id="PR00034">
    <property type="entry name" value="HTHCRP"/>
</dbReference>
<sequence length="254" mass="28424">MQPAESNVIKLARLTVACTHCSLRDVCNPSGAERSARAELDAIVRRRQPLARGQHVFRAGEPFRAIYCVRSGCIKTYATTDDGEEQVTGFHLPGELIAIDAMGMERLPTAAVALETSSICEIPFDRLNALARRIPGLTEQLFALLTQEIAHYQTLLLLVSRKTAEARLAAFLLSLSMRFGRRGFSPSEFYLSMSRNDIGNFLGMAVETVSRVFTRFDEEGLITVRRKYVRIHDLEALREVAGRPRLEHALQAQF</sequence>
<dbReference type="GO" id="GO:0003677">
    <property type="term" value="F:DNA binding"/>
    <property type="evidence" value="ECO:0007669"/>
    <property type="project" value="UniProtKB-KW"/>
</dbReference>
<dbReference type="AlphaFoldDB" id="A0A3N1Y6N3"/>
<keyword evidence="7" id="KW-1185">Reference proteome</keyword>
<dbReference type="NCBIfam" id="NF008365">
    <property type="entry name" value="PRK11161.1"/>
    <property type="match status" value="1"/>
</dbReference>
<keyword evidence="1" id="KW-0805">Transcription regulation</keyword>
<proteinExistence type="predicted"/>
<dbReference type="Proteomes" id="UP000276634">
    <property type="component" value="Unassembled WGS sequence"/>
</dbReference>
<evidence type="ECO:0000313" key="7">
    <source>
        <dbReference type="Proteomes" id="UP000276634"/>
    </source>
</evidence>
<reference evidence="6 7" key="1">
    <citation type="submission" date="2018-11" db="EMBL/GenBank/DDBJ databases">
        <title>Genomic Encyclopedia of Type Strains, Phase IV (KMG-IV): sequencing the most valuable type-strain genomes for metagenomic binning, comparative biology and taxonomic classification.</title>
        <authorList>
            <person name="Goeker M."/>
        </authorList>
    </citation>
    <scope>NUCLEOTIDE SEQUENCE [LARGE SCALE GENOMIC DNA]</scope>
    <source>
        <strain evidence="6 7">DSM 100275</strain>
    </source>
</reference>
<dbReference type="PROSITE" id="PS51063">
    <property type="entry name" value="HTH_CRP_2"/>
    <property type="match status" value="1"/>
</dbReference>
<dbReference type="PANTHER" id="PTHR24567:SF75">
    <property type="entry name" value="FUMARATE AND NITRATE REDUCTION REGULATORY PROTEIN"/>
    <property type="match status" value="1"/>
</dbReference>
<feature type="domain" description="Cyclic nucleotide-binding" evidence="4">
    <location>
        <begin position="40"/>
        <end position="126"/>
    </location>
</feature>
<dbReference type="GO" id="GO:0005829">
    <property type="term" value="C:cytosol"/>
    <property type="evidence" value="ECO:0007669"/>
    <property type="project" value="TreeGrafter"/>
</dbReference>
<evidence type="ECO:0000256" key="3">
    <source>
        <dbReference type="ARBA" id="ARBA00023163"/>
    </source>
</evidence>
<evidence type="ECO:0000259" key="5">
    <source>
        <dbReference type="PROSITE" id="PS51063"/>
    </source>
</evidence>
<dbReference type="InterPro" id="IPR012318">
    <property type="entry name" value="HTH_CRP"/>
</dbReference>
<accession>A0A3N1Y6N3</accession>
<gene>
    <name evidence="6" type="ORF">EDC57_0361</name>
</gene>
<dbReference type="OrthoDB" id="7643467at2"/>
<dbReference type="PROSITE" id="PS00042">
    <property type="entry name" value="HTH_CRP_1"/>
    <property type="match status" value="1"/>
</dbReference>
<dbReference type="EMBL" id="RJVI01000001">
    <property type="protein sequence ID" value="ROR34463.1"/>
    <property type="molecule type" value="Genomic_DNA"/>
</dbReference>
<dbReference type="Gene3D" id="1.10.10.10">
    <property type="entry name" value="Winged helix-like DNA-binding domain superfamily/Winged helix DNA-binding domain"/>
    <property type="match status" value="1"/>
</dbReference>
<dbReference type="InterPro" id="IPR014710">
    <property type="entry name" value="RmlC-like_jellyroll"/>
</dbReference>
<evidence type="ECO:0000256" key="1">
    <source>
        <dbReference type="ARBA" id="ARBA00023015"/>
    </source>
</evidence>
<keyword evidence="3" id="KW-0804">Transcription</keyword>
<comment type="caution">
    <text evidence="6">The sequence shown here is derived from an EMBL/GenBank/DDBJ whole genome shotgun (WGS) entry which is preliminary data.</text>
</comment>
<name>A0A3N1Y6N3_9GAMM</name>
<feature type="domain" description="HTH crp-type" evidence="5">
    <location>
        <begin position="162"/>
        <end position="235"/>
    </location>
</feature>
<dbReference type="PROSITE" id="PS50042">
    <property type="entry name" value="CNMP_BINDING_3"/>
    <property type="match status" value="1"/>
</dbReference>
<dbReference type="FunFam" id="1.10.10.10:FF:000028">
    <property type="entry name" value="Fumarate/nitrate reduction transcriptional regulator Fnr"/>
    <property type="match status" value="1"/>
</dbReference>
<protein>
    <submittedName>
        <fullName evidence="6">CRP/FNR family transcriptional regulator</fullName>
    </submittedName>
</protein>
<dbReference type="SUPFAM" id="SSF46785">
    <property type="entry name" value="Winged helix' DNA-binding domain"/>
    <property type="match status" value="1"/>
</dbReference>
<evidence type="ECO:0000259" key="4">
    <source>
        <dbReference type="PROSITE" id="PS50042"/>
    </source>
</evidence>
<dbReference type="InterPro" id="IPR036388">
    <property type="entry name" value="WH-like_DNA-bd_sf"/>
</dbReference>
<organism evidence="6 7">
    <name type="scientific">Inmirania thermothiophila</name>
    <dbReference type="NCBI Taxonomy" id="1750597"/>
    <lineage>
        <taxon>Bacteria</taxon>
        <taxon>Pseudomonadati</taxon>
        <taxon>Pseudomonadota</taxon>
        <taxon>Gammaproteobacteria</taxon>
        <taxon>Chromatiales</taxon>
        <taxon>Ectothiorhodospiraceae</taxon>
        <taxon>Inmirania</taxon>
    </lineage>
</organism>
<dbReference type="RefSeq" id="WP_123399658.1">
    <property type="nucleotide sequence ID" value="NZ_RJVI01000001.1"/>
</dbReference>
<dbReference type="SMART" id="SM00100">
    <property type="entry name" value="cNMP"/>
    <property type="match status" value="1"/>
</dbReference>
<dbReference type="InterPro" id="IPR050397">
    <property type="entry name" value="Env_Response_Regulators"/>
</dbReference>
<dbReference type="InterPro" id="IPR018490">
    <property type="entry name" value="cNMP-bd_dom_sf"/>
</dbReference>
<evidence type="ECO:0000256" key="2">
    <source>
        <dbReference type="ARBA" id="ARBA00023125"/>
    </source>
</evidence>
<dbReference type="GO" id="GO:0003700">
    <property type="term" value="F:DNA-binding transcription factor activity"/>
    <property type="evidence" value="ECO:0007669"/>
    <property type="project" value="InterPro"/>
</dbReference>
<dbReference type="InterPro" id="IPR036390">
    <property type="entry name" value="WH_DNA-bd_sf"/>
</dbReference>
<dbReference type="Gene3D" id="2.60.120.10">
    <property type="entry name" value="Jelly Rolls"/>
    <property type="match status" value="1"/>
</dbReference>
<dbReference type="SUPFAM" id="SSF51206">
    <property type="entry name" value="cAMP-binding domain-like"/>
    <property type="match status" value="1"/>
</dbReference>